<feature type="transmembrane region" description="Helical" evidence="1">
    <location>
        <begin position="80"/>
        <end position="97"/>
    </location>
</feature>
<reference evidence="2" key="1">
    <citation type="submission" date="2020-03" db="EMBL/GenBank/DDBJ databases">
        <title>Molecular networking-based the target discovery of potent antiproliferative macrolactams: 5/6/7/16 polycyclic ansamycins and glycosylated trienomycin from Streptomyces cacaoi subsp. asoensis.</title>
        <authorList>
            <person name="Liu L.-L."/>
        </authorList>
    </citation>
    <scope>NUCLEOTIDE SEQUENCE [LARGE SCALE GENOMIC DNA]</scope>
    <source>
        <strain evidence="2">H2S5</strain>
    </source>
</reference>
<dbReference type="Proteomes" id="UP000502665">
    <property type="component" value="Chromosome"/>
</dbReference>
<evidence type="ECO:0000313" key="3">
    <source>
        <dbReference type="Proteomes" id="UP000502665"/>
    </source>
</evidence>
<evidence type="ECO:0000313" key="2">
    <source>
        <dbReference type="EMBL" id="QJS99409.1"/>
    </source>
</evidence>
<dbReference type="PROSITE" id="PS51257">
    <property type="entry name" value="PROKAR_LIPOPROTEIN"/>
    <property type="match status" value="1"/>
</dbReference>
<name>A0A6M4WFQ7_9ACTN</name>
<keyword evidence="1" id="KW-1133">Transmembrane helix</keyword>
<evidence type="ECO:0000256" key="1">
    <source>
        <dbReference type="SAM" id="Phobius"/>
    </source>
</evidence>
<gene>
    <name evidence="2" type="ORF">G9272_03020</name>
</gene>
<accession>A0A6M4WFQ7</accession>
<keyword evidence="1" id="KW-0812">Transmembrane</keyword>
<dbReference type="RefSeq" id="WP_171395063.1">
    <property type="nucleotide sequence ID" value="NZ_CP049838.1"/>
</dbReference>
<feature type="transmembrane region" description="Helical" evidence="1">
    <location>
        <begin position="42"/>
        <end position="68"/>
    </location>
</feature>
<protein>
    <recommendedName>
        <fullName evidence="4">Integral membrane protein</fullName>
    </recommendedName>
</protein>
<dbReference type="AlphaFoldDB" id="A0A6M4WFQ7"/>
<proteinExistence type="predicted"/>
<evidence type="ECO:0008006" key="4">
    <source>
        <dbReference type="Google" id="ProtNLM"/>
    </source>
</evidence>
<keyword evidence="3" id="KW-1185">Reference proteome</keyword>
<dbReference type="EMBL" id="CP049838">
    <property type="protein sequence ID" value="QJS99409.1"/>
    <property type="molecule type" value="Genomic_DNA"/>
</dbReference>
<keyword evidence="1" id="KW-0472">Membrane</keyword>
<sequence>MTRMPVTARYARTLLVTLGLSGIACSVRLTAAAAVFESGALGGLVVGMLLLAATGCAVLAVTSLVISARFADGGGAVRRGAVVVGWVIILGSSAAALAHHFAWGAGVAAGALLVALSSGAATREWFGRSRLLNA</sequence>
<organism evidence="2 3">
    <name type="scientific">Streptomyces asoensis</name>
    <dbReference type="NCBI Taxonomy" id="249586"/>
    <lineage>
        <taxon>Bacteria</taxon>
        <taxon>Bacillati</taxon>
        <taxon>Actinomycetota</taxon>
        <taxon>Actinomycetes</taxon>
        <taxon>Kitasatosporales</taxon>
        <taxon>Streptomycetaceae</taxon>
        <taxon>Streptomyces</taxon>
    </lineage>
</organism>
<feature type="transmembrane region" description="Helical" evidence="1">
    <location>
        <begin position="103"/>
        <end position="122"/>
    </location>
</feature>